<reference evidence="1" key="1">
    <citation type="journal article" date="2015" name="Nature">
        <title>Complex archaea that bridge the gap between prokaryotes and eukaryotes.</title>
        <authorList>
            <person name="Spang A."/>
            <person name="Saw J.H."/>
            <person name="Jorgensen S.L."/>
            <person name="Zaremba-Niedzwiedzka K."/>
            <person name="Martijn J."/>
            <person name="Lind A.E."/>
            <person name="van Eijk R."/>
            <person name="Schleper C."/>
            <person name="Guy L."/>
            <person name="Ettema T.J."/>
        </authorList>
    </citation>
    <scope>NUCLEOTIDE SEQUENCE</scope>
</reference>
<protein>
    <submittedName>
        <fullName evidence="1">Uncharacterized protein</fullName>
    </submittedName>
</protein>
<sequence length="56" mass="6501">MRYVTRSYWSDDLEMEILDPPRLNVFESAGPVSTGLFDSSGNELFRFKDPIGYKPR</sequence>
<accession>A0A0F9THB6</accession>
<proteinExistence type="predicted"/>
<organism evidence="1">
    <name type="scientific">marine sediment metagenome</name>
    <dbReference type="NCBI Taxonomy" id="412755"/>
    <lineage>
        <taxon>unclassified sequences</taxon>
        <taxon>metagenomes</taxon>
        <taxon>ecological metagenomes</taxon>
    </lineage>
</organism>
<dbReference type="AlphaFoldDB" id="A0A0F9THB6"/>
<dbReference type="EMBL" id="LAZR01001225">
    <property type="protein sequence ID" value="KKN48361.1"/>
    <property type="molecule type" value="Genomic_DNA"/>
</dbReference>
<evidence type="ECO:0000313" key="1">
    <source>
        <dbReference type="EMBL" id="KKN48361.1"/>
    </source>
</evidence>
<name>A0A0F9THB6_9ZZZZ</name>
<comment type="caution">
    <text evidence="1">The sequence shown here is derived from an EMBL/GenBank/DDBJ whole genome shotgun (WGS) entry which is preliminary data.</text>
</comment>
<gene>
    <name evidence="1" type="ORF">LCGC14_0653960</name>
</gene>